<feature type="region of interest" description="Disordered" evidence="6">
    <location>
        <begin position="186"/>
        <end position="210"/>
    </location>
</feature>
<dbReference type="AlphaFoldDB" id="A0A914A278"/>
<organism evidence="8 9">
    <name type="scientific">Patiria miniata</name>
    <name type="common">Bat star</name>
    <name type="synonym">Asterina miniata</name>
    <dbReference type="NCBI Taxonomy" id="46514"/>
    <lineage>
        <taxon>Eukaryota</taxon>
        <taxon>Metazoa</taxon>
        <taxon>Echinodermata</taxon>
        <taxon>Eleutherozoa</taxon>
        <taxon>Asterozoa</taxon>
        <taxon>Asteroidea</taxon>
        <taxon>Valvatacea</taxon>
        <taxon>Valvatida</taxon>
        <taxon>Asterinidae</taxon>
        <taxon>Patiria</taxon>
    </lineage>
</organism>
<dbReference type="GO" id="GO:0000724">
    <property type="term" value="P:double-strand break repair via homologous recombination"/>
    <property type="evidence" value="ECO:0007669"/>
    <property type="project" value="TreeGrafter"/>
</dbReference>
<dbReference type="GO" id="GO:0000781">
    <property type="term" value="C:chromosome, telomeric region"/>
    <property type="evidence" value="ECO:0007669"/>
    <property type="project" value="TreeGrafter"/>
</dbReference>
<dbReference type="PANTHER" id="PTHR13989">
    <property type="entry name" value="REPLICATION PROTEIN A-RELATED"/>
    <property type="match status" value="1"/>
</dbReference>
<feature type="compositionally biased region" description="Polar residues" evidence="6">
    <location>
        <begin position="18"/>
        <end position="43"/>
    </location>
</feature>
<dbReference type="SUPFAM" id="SSF46785">
    <property type="entry name" value="Winged helix' DNA-binding domain"/>
    <property type="match status" value="1"/>
</dbReference>
<keyword evidence="9" id="KW-1185">Reference proteome</keyword>
<comment type="similarity">
    <text evidence="2">Belongs to the replication factor A protein 2 family.</text>
</comment>
<evidence type="ECO:0000256" key="1">
    <source>
        <dbReference type="ARBA" id="ARBA00004123"/>
    </source>
</evidence>
<keyword evidence="4" id="KW-0238">DNA-binding</keyword>
<dbReference type="GO" id="GO:0003697">
    <property type="term" value="F:single-stranded DNA binding"/>
    <property type="evidence" value="ECO:0007669"/>
    <property type="project" value="TreeGrafter"/>
</dbReference>
<comment type="subcellular location">
    <subcellularLocation>
        <location evidence="1">Nucleus</location>
    </subcellularLocation>
</comment>
<dbReference type="InterPro" id="IPR014892">
    <property type="entry name" value="RPA_C"/>
</dbReference>
<dbReference type="GO" id="GO:0005662">
    <property type="term" value="C:DNA replication factor A complex"/>
    <property type="evidence" value="ECO:0007669"/>
    <property type="project" value="TreeGrafter"/>
</dbReference>
<dbReference type="InterPro" id="IPR036390">
    <property type="entry name" value="WH_DNA-bd_sf"/>
</dbReference>
<name>A0A914A278_PATMI</name>
<dbReference type="GO" id="GO:0006289">
    <property type="term" value="P:nucleotide-excision repair"/>
    <property type="evidence" value="ECO:0007669"/>
    <property type="project" value="TreeGrafter"/>
</dbReference>
<reference evidence="8" key="1">
    <citation type="submission" date="2022-11" db="UniProtKB">
        <authorList>
            <consortium name="EnsemblMetazoa"/>
        </authorList>
    </citation>
    <scope>IDENTIFICATION</scope>
</reference>
<feature type="compositionally biased region" description="Polar residues" evidence="6">
    <location>
        <begin position="187"/>
        <end position="210"/>
    </location>
</feature>
<evidence type="ECO:0000256" key="5">
    <source>
        <dbReference type="ARBA" id="ARBA00023242"/>
    </source>
</evidence>
<dbReference type="Pfam" id="PF08784">
    <property type="entry name" value="RPA_C"/>
    <property type="match status" value="1"/>
</dbReference>
<protein>
    <recommendedName>
        <fullName evidence="7">Replication protein A C-terminal domain-containing protein</fullName>
    </recommendedName>
</protein>
<dbReference type="PANTHER" id="PTHR13989:SF16">
    <property type="entry name" value="REPLICATION PROTEIN A2"/>
    <property type="match status" value="1"/>
</dbReference>
<sequence length="287" mass="31112">MWNNQGGSSYGGGGFNDQGAQSSQAGGYYQSPGNLGQFGSPSTGGAKGKRAQNLIPCTIAQVLQATQVDEHFKIGEVEIYQVSIVGLIRQVEMAATNILYKLDDRTGPLLDIRQWIDNDENTPEEMQPQVHRENTYVKVIGNIRTFGGKRSIAPFKIKPLTDMNELTLHMLETVHTHMLLTKRKSAEASTSSNFGSNQFTTPSKGGMASTSGFGSVAAPANGLNNVQGQVHQLITACHDDQGVSINYLATSLKGTPFNKIREALEFLSNEGHIYSTIDDDHFKSTDG</sequence>
<evidence type="ECO:0000313" key="9">
    <source>
        <dbReference type="Proteomes" id="UP000887568"/>
    </source>
</evidence>
<evidence type="ECO:0000259" key="7">
    <source>
        <dbReference type="Pfam" id="PF08784"/>
    </source>
</evidence>
<feature type="domain" description="Replication protein A C-terminal" evidence="7">
    <location>
        <begin position="177"/>
        <end position="280"/>
    </location>
</feature>
<dbReference type="FunFam" id="1.10.10.10:FF:000168">
    <property type="entry name" value="Replication protein A 32 kDa subunit"/>
    <property type="match status" value="1"/>
</dbReference>
<dbReference type="GO" id="GO:0035861">
    <property type="term" value="C:site of double-strand break"/>
    <property type="evidence" value="ECO:0007669"/>
    <property type="project" value="TreeGrafter"/>
</dbReference>
<dbReference type="InterPro" id="IPR012340">
    <property type="entry name" value="NA-bd_OB-fold"/>
</dbReference>
<dbReference type="Gene3D" id="1.10.10.10">
    <property type="entry name" value="Winged helix-like DNA-binding domain superfamily/Winged helix DNA-binding domain"/>
    <property type="match status" value="1"/>
</dbReference>
<evidence type="ECO:0000256" key="4">
    <source>
        <dbReference type="ARBA" id="ARBA00023125"/>
    </source>
</evidence>
<feature type="region of interest" description="Disordered" evidence="6">
    <location>
        <begin position="1"/>
        <end position="49"/>
    </location>
</feature>
<accession>A0A914A278</accession>
<dbReference type="InterPro" id="IPR014646">
    <property type="entry name" value="Rfa2/RPA32"/>
</dbReference>
<keyword evidence="3" id="KW-0235">DNA replication</keyword>
<dbReference type="CDD" id="cd04478">
    <property type="entry name" value="RPA2_DBD_D"/>
    <property type="match status" value="1"/>
</dbReference>
<dbReference type="SUPFAM" id="SSF50249">
    <property type="entry name" value="Nucleic acid-binding proteins"/>
    <property type="match status" value="1"/>
</dbReference>
<dbReference type="GeneID" id="119729224"/>
<dbReference type="Proteomes" id="UP000887568">
    <property type="component" value="Unplaced"/>
</dbReference>
<dbReference type="GO" id="GO:0006260">
    <property type="term" value="P:DNA replication"/>
    <property type="evidence" value="ECO:0007669"/>
    <property type="project" value="UniProtKB-KW"/>
</dbReference>
<evidence type="ECO:0000256" key="3">
    <source>
        <dbReference type="ARBA" id="ARBA00022705"/>
    </source>
</evidence>
<proteinExistence type="inferred from homology"/>
<evidence type="ECO:0000256" key="2">
    <source>
        <dbReference type="ARBA" id="ARBA00007815"/>
    </source>
</evidence>
<evidence type="ECO:0000256" key="6">
    <source>
        <dbReference type="SAM" id="MobiDB-lite"/>
    </source>
</evidence>
<evidence type="ECO:0000313" key="8">
    <source>
        <dbReference type="EnsemblMetazoa" id="XP_038057729.1"/>
    </source>
</evidence>
<dbReference type="OrthoDB" id="25571at2759"/>
<dbReference type="InterPro" id="IPR036388">
    <property type="entry name" value="WH-like_DNA-bd_sf"/>
</dbReference>
<dbReference type="RefSeq" id="XP_038057729.1">
    <property type="nucleotide sequence ID" value="XM_038201801.1"/>
</dbReference>
<dbReference type="PIRSF" id="PIRSF036949">
    <property type="entry name" value="RPA32"/>
    <property type="match status" value="1"/>
</dbReference>
<dbReference type="InterPro" id="IPR040260">
    <property type="entry name" value="RFA2-like"/>
</dbReference>
<dbReference type="EnsemblMetazoa" id="XM_038201801.1">
    <property type="protein sequence ID" value="XP_038057729.1"/>
    <property type="gene ID" value="LOC119729224"/>
</dbReference>
<dbReference type="Gene3D" id="2.40.50.140">
    <property type="entry name" value="Nucleic acid-binding proteins"/>
    <property type="match status" value="1"/>
</dbReference>
<dbReference type="OMA" id="SFGNKRY"/>
<keyword evidence="5" id="KW-0539">Nucleus</keyword>